<gene>
    <name evidence="1" type="ORF">DHETER_LOCUS14870</name>
</gene>
<evidence type="ECO:0000313" key="1">
    <source>
        <dbReference type="EMBL" id="CAG8754888.1"/>
    </source>
</evidence>
<comment type="caution">
    <text evidence="1">The sequence shown here is derived from an EMBL/GenBank/DDBJ whole genome shotgun (WGS) entry which is preliminary data.</text>
</comment>
<protein>
    <submittedName>
        <fullName evidence="1">13546_t:CDS:1</fullName>
    </submittedName>
</protein>
<dbReference type="EMBL" id="CAJVPU010048083">
    <property type="protein sequence ID" value="CAG8754888.1"/>
    <property type="molecule type" value="Genomic_DNA"/>
</dbReference>
<name>A0ACA9QK51_9GLOM</name>
<organism evidence="1 2">
    <name type="scientific">Dentiscutata heterogama</name>
    <dbReference type="NCBI Taxonomy" id="1316150"/>
    <lineage>
        <taxon>Eukaryota</taxon>
        <taxon>Fungi</taxon>
        <taxon>Fungi incertae sedis</taxon>
        <taxon>Mucoromycota</taxon>
        <taxon>Glomeromycotina</taxon>
        <taxon>Glomeromycetes</taxon>
        <taxon>Diversisporales</taxon>
        <taxon>Gigasporaceae</taxon>
        <taxon>Dentiscutata</taxon>
    </lineage>
</organism>
<proteinExistence type="predicted"/>
<reference evidence="1" key="1">
    <citation type="submission" date="2021-06" db="EMBL/GenBank/DDBJ databases">
        <authorList>
            <person name="Kallberg Y."/>
            <person name="Tangrot J."/>
            <person name="Rosling A."/>
        </authorList>
    </citation>
    <scope>NUCLEOTIDE SEQUENCE</scope>
    <source>
        <strain evidence="1">IL203A</strain>
    </source>
</reference>
<dbReference type="Proteomes" id="UP000789702">
    <property type="component" value="Unassembled WGS sequence"/>
</dbReference>
<accession>A0ACA9QK51</accession>
<evidence type="ECO:0000313" key="2">
    <source>
        <dbReference type="Proteomes" id="UP000789702"/>
    </source>
</evidence>
<keyword evidence="2" id="KW-1185">Reference proteome</keyword>
<feature type="non-terminal residue" evidence="1">
    <location>
        <position position="129"/>
    </location>
</feature>
<sequence length="129" mass="14606">MAQKLNDNNVDSQAIMSVTLHHSMAGLNHYRNQNIEQRIKVANIAFPTINQILPRLTLNEDSQNKTMPNSDTFLNSDTSNLQNCITNSEDQDIIAEVPKILFNEITNSDNIISTKKWSSEYQLGDKKAE</sequence>